<gene>
    <name evidence="2" type="ORF">CFAM422_000782</name>
</gene>
<keyword evidence="3" id="KW-1185">Reference proteome</keyword>
<evidence type="ECO:0000256" key="1">
    <source>
        <dbReference type="SAM" id="MobiDB-lite"/>
    </source>
</evidence>
<accession>A0A9P5CGW1</accession>
<dbReference type="Proteomes" id="UP000801864">
    <property type="component" value="Unassembled WGS sequence"/>
</dbReference>
<feature type="compositionally biased region" description="Polar residues" evidence="1">
    <location>
        <begin position="10"/>
        <end position="19"/>
    </location>
</feature>
<name>A0A9P5CGW1_9HYPO</name>
<protein>
    <submittedName>
        <fullName evidence="2">Uncharacterized protein</fullName>
    </submittedName>
</protein>
<evidence type="ECO:0000313" key="2">
    <source>
        <dbReference type="EMBL" id="KAF3077175.1"/>
    </source>
</evidence>
<proteinExistence type="predicted"/>
<evidence type="ECO:0000313" key="3">
    <source>
        <dbReference type="Proteomes" id="UP000801864"/>
    </source>
</evidence>
<dbReference type="EMBL" id="QLNT01000001">
    <property type="protein sequence ID" value="KAF3077175.1"/>
    <property type="molecule type" value="Genomic_DNA"/>
</dbReference>
<dbReference type="AlphaFoldDB" id="A0A9P5CGW1"/>
<organism evidence="2 3">
    <name type="scientific">Trichoderma lentiforme</name>
    <dbReference type="NCBI Taxonomy" id="1567552"/>
    <lineage>
        <taxon>Eukaryota</taxon>
        <taxon>Fungi</taxon>
        <taxon>Dikarya</taxon>
        <taxon>Ascomycota</taxon>
        <taxon>Pezizomycotina</taxon>
        <taxon>Sordariomycetes</taxon>
        <taxon>Hypocreomycetidae</taxon>
        <taxon>Hypocreales</taxon>
        <taxon>Hypocreaceae</taxon>
        <taxon>Trichoderma</taxon>
    </lineage>
</organism>
<reference evidence="2 3" key="1">
    <citation type="submission" date="2018-06" db="EMBL/GenBank/DDBJ databases">
        <title>Genome analysis of cellulolytic fungus Trichoderma lentiforme CFAM-422.</title>
        <authorList>
            <person name="Steindorff A.S."/>
            <person name="Formighieri E.F."/>
            <person name="Midorikawa G.E.O."/>
            <person name="Tamietti M.S."/>
            <person name="Ramos E.Z."/>
            <person name="Silva A.S."/>
            <person name="Bon E.P.S."/>
            <person name="Mendes T.D."/>
            <person name="Damaso M.C.T."/>
            <person name="Favaro L.C.L."/>
        </authorList>
    </citation>
    <scope>NUCLEOTIDE SEQUENCE [LARGE SCALE GENOMIC DNA]</scope>
    <source>
        <strain evidence="2 3">CFAM-422</strain>
    </source>
</reference>
<comment type="caution">
    <text evidence="2">The sequence shown here is derived from an EMBL/GenBank/DDBJ whole genome shotgun (WGS) entry which is preliminary data.</text>
</comment>
<feature type="region of interest" description="Disordered" evidence="1">
    <location>
        <begin position="1"/>
        <end position="23"/>
    </location>
</feature>
<sequence>MTGGDRKAHTQNGQTGSSLQKEDEMITVQASTTRARAPGTVLTGLSATQGFLGLEGEQPDQRTQRHLFGGGRCRYVQYDIRGLVAGRHSPRVTSPLVSTLVNASTEAVRSMYHDGDTESRPAASSNRQVANVASSTCWGRRVPAKAVGLAVMREVSTTIWDLSWPLAPG</sequence>